<proteinExistence type="predicted"/>
<keyword evidence="2" id="KW-1185">Reference proteome</keyword>
<evidence type="ECO:0000313" key="1">
    <source>
        <dbReference type="EMBL" id="KAH7860263.1"/>
    </source>
</evidence>
<evidence type="ECO:0000313" key="2">
    <source>
        <dbReference type="Proteomes" id="UP000828048"/>
    </source>
</evidence>
<dbReference type="EMBL" id="CM037154">
    <property type="protein sequence ID" value="KAH7860263.1"/>
    <property type="molecule type" value="Genomic_DNA"/>
</dbReference>
<sequence length="135" mass="14565">MEVTPEEESVREGAAKFAESQPLGTAAQGGDKDYTDPPASALLERGELCSWSFYRAGIAEFMASFMLVYIIILTGMGYHRSPTKCASVGIQGLSWASGGMVFILIYCTAGISGAISNLFEQHSLVAYTPRLQQQN</sequence>
<organism evidence="1 2">
    <name type="scientific">Vaccinium darrowii</name>
    <dbReference type="NCBI Taxonomy" id="229202"/>
    <lineage>
        <taxon>Eukaryota</taxon>
        <taxon>Viridiplantae</taxon>
        <taxon>Streptophyta</taxon>
        <taxon>Embryophyta</taxon>
        <taxon>Tracheophyta</taxon>
        <taxon>Spermatophyta</taxon>
        <taxon>Magnoliopsida</taxon>
        <taxon>eudicotyledons</taxon>
        <taxon>Gunneridae</taxon>
        <taxon>Pentapetalae</taxon>
        <taxon>asterids</taxon>
        <taxon>Ericales</taxon>
        <taxon>Ericaceae</taxon>
        <taxon>Vaccinioideae</taxon>
        <taxon>Vaccinieae</taxon>
        <taxon>Vaccinium</taxon>
    </lineage>
</organism>
<dbReference type="Proteomes" id="UP000828048">
    <property type="component" value="Chromosome 4"/>
</dbReference>
<gene>
    <name evidence="1" type="ORF">Vadar_011363</name>
</gene>
<protein>
    <submittedName>
        <fullName evidence="1">Uncharacterized protein</fullName>
    </submittedName>
</protein>
<comment type="caution">
    <text evidence="1">The sequence shown here is derived from an EMBL/GenBank/DDBJ whole genome shotgun (WGS) entry which is preliminary data.</text>
</comment>
<name>A0ACB7Z301_9ERIC</name>
<reference evidence="1 2" key="1">
    <citation type="journal article" date="2021" name="Hortic Res">
        <title>High-quality reference genome and annotation aids understanding of berry development for evergreen blueberry (Vaccinium darrowii).</title>
        <authorList>
            <person name="Yu J."/>
            <person name="Hulse-Kemp A.M."/>
            <person name="Babiker E."/>
            <person name="Staton M."/>
        </authorList>
    </citation>
    <scope>NUCLEOTIDE SEQUENCE [LARGE SCALE GENOMIC DNA]</scope>
    <source>
        <strain evidence="2">cv. NJ 8807/NJ 8810</strain>
        <tissue evidence="1">Young leaf</tissue>
    </source>
</reference>
<accession>A0ACB7Z301</accession>